<dbReference type="Gene3D" id="3.40.50.1820">
    <property type="entry name" value="alpha/beta hydrolase"/>
    <property type="match status" value="1"/>
</dbReference>
<dbReference type="InterPro" id="IPR004142">
    <property type="entry name" value="NDRG"/>
</dbReference>
<dbReference type="AlphaFoldDB" id="A0A5S6Q7I1"/>
<name>A0A5S6Q7I1_TRIMR</name>
<dbReference type="Pfam" id="PF03096">
    <property type="entry name" value="Ndr"/>
    <property type="match status" value="1"/>
</dbReference>
<evidence type="ECO:0000313" key="2">
    <source>
        <dbReference type="Proteomes" id="UP000046395"/>
    </source>
</evidence>
<comment type="similarity">
    <text evidence="1">Belongs to the NDRG family.</text>
</comment>
<dbReference type="STRING" id="70415.A0A5S6Q7I1"/>
<keyword evidence="2" id="KW-1185">Reference proteome</keyword>
<dbReference type="WBParaSite" id="TMUE_1000003138.1">
    <property type="protein sequence ID" value="TMUE_1000003138.1"/>
    <property type="gene ID" value="WBGene00288098"/>
</dbReference>
<dbReference type="PANTHER" id="PTHR11034">
    <property type="entry name" value="N-MYC DOWNSTREAM REGULATED"/>
    <property type="match status" value="1"/>
</dbReference>
<sequence length="651" mass="71729">MPKGMEFLNRRTAPAFQRLCASLIYDRESGSIDSPYAKAIAKLSCICVKLASTVWLNCQLGDQFYTTEAVIGISRQTTVTACDSHLGDTQSKDYRCARPTLLPSQGVRPWNLVSVGFAWPFWPTKQSGATVVQRYSIPIVVRKLFSKLIVLAAPSQKSAKELLAAKKRGDVGAKKAVTFNGELSGVSSRRSNVGSRLLGILSSHCSSTSQTGGASGDQSLVRFGQSACQCRSTGGALTLHAAPRLQGEKEVSKGQGESPDNCRTDHLARVRRPARDFNTSEKSMEDLELGKLELSPAALLMSGTESHKDYEEVKVETAFGKICVYVVGDQKKPAILTFHDLGLSANPCFQSFFHFSEMSAISDKFCVYHVNAPGQEEDAEPLPENYVYPSMEELVDIVIAVSDHFKLKTFIGFGVGAGANVLCRLALKQPKRVDALILVNCVCTSAGWIEWGYQRANIYYLRNRGMTNLTVDYLMWHHFGRNLDHYSTDLVTSYRQYFARLQNPRNLAAFIMSYLRRSDLNVRRGEGSTIECPVLQVVGSGSPHINDTVELNSRLDPTKSNWMKVSDSSGLVLEEKPEKVTEAILLFLQGEGHLPSLSYLKWRQSRSDSICQTRSNSLCVQAKETESGEVSGRVDVVFEGESVGKEAYAAA</sequence>
<accession>A0A5S6Q7I1</accession>
<dbReference type="SUPFAM" id="SSF53474">
    <property type="entry name" value="alpha/beta-Hydrolases"/>
    <property type="match status" value="1"/>
</dbReference>
<protein>
    <recommendedName>
        <fullName evidence="4">Protein NDRG3</fullName>
    </recommendedName>
</protein>
<dbReference type="InterPro" id="IPR029058">
    <property type="entry name" value="AB_hydrolase_fold"/>
</dbReference>
<evidence type="ECO:0000256" key="1">
    <source>
        <dbReference type="ARBA" id="ARBA00005598"/>
    </source>
</evidence>
<evidence type="ECO:0008006" key="4">
    <source>
        <dbReference type="Google" id="ProtNLM"/>
    </source>
</evidence>
<evidence type="ECO:0000313" key="3">
    <source>
        <dbReference type="WBParaSite" id="TMUE_1000003138.1"/>
    </source>
</evidence>
<dbReference type="Proteomes" id="UP000046395">
    <property type="component" value="Unassembled WGS sequence"/>
</dbReference>
<reference evidence="3" key="1">
    <citation type="submission" date="2019-12" db="UniProtKB">
        <authorList>
            <consortium name="WormBaseParasite"/>
        </authorList>
    </citation>
    <scope>IDENTIFICATION</scope>
</reference>
<organism evidence="2 3">
    <name type="scientific">Trichuris muris</name>
    <name type="common">Mouse whipworm</name>
    <dbReference type="NCBI Taxonomy" id="70415"/>
    <lineage>
        <taxon>Eukaryota</taxon>
        <taxon>Metazoa</taxon>
        <taxon>Ecdysozoa</taxon>
        <taxon>Nematoda</taxon>
        <taxon>Enoplea</taxon>
        <taxon>Dorylaimia</taxon>
        <taxon>Trichinellida</taxon>
        <taxon>Trichuridae</taxon>
        <taxon>Trichuris</taxon>
    </lineage>
</organism>
<proteinExistence type="inferred from homology"/>